<feature type="non-terminal residue" evidence="1">
    <location>
        <position position="1"/>
    </location>
</feature>
<reference evidence="1" key="1">
    <citation type="submission" date="2018-05" db="EMBL/GenBank/DDBJ databases">
        <authorList>
            <person name="Lanie J.A."/>
            <person name="Ng W.-L."/>
            <person name="Kazmierczak K.M."/>
            <person name="Andrzejewski T.M."/>
            <person name="Davidsen T.M."/>
            <person name="Wayne K.J."/>
            <person name="Tettelin H."/>
            <person name="Glass J.I."/>
            <person name="Rusch D."/>
            <person name="Podicherti R."/>
            <person name="Tsui H.-C.T."/>
            <person name="Winkler M.E."/>
        </authorList>
    </citation>
    <scope>NUCLEOTIDE SEQUENCE</scope>
</reference>
<gene>
    <name evidence="1" type="ORF">METZ01_LOCUS211055</name>
</gene>
<evidence type="ECO:0008006" key="2">
    <source>
        <dbReference type="Google" id="ProtNLM"/>
    </source>
</evidence>
<dbReference type="AlphaFoldDB" id="A0A382F7W4"/>
<accession>A0A382F7W4</accession>
<evidence type="ECO:0000313" key="1">
    <source>
        <dbReference type="EMBL" id="SVB58201.1"/>
    </source>
</evidence>
<protein>
    <recommendedName>
        <fullName evidence="2">Prolyl 4-hydroxylase alpha subunit Fe(2+) 2OG dioxygenase domain-containing protein</fullName>
    </recommendedName>
</protein>
<dbReference type="Pfam" id="PF13759">
    <property type="entry name" value="2OG-FeII_Oxy_5"/>
    <property type="match status" value="1"/>
</dbReference>
<dbReference type="Gene3D" id="2.60.120.620">
    <property type="entry name" value="q2cbj1_9rhob like domain"/>
    <property type="match status" value="1"/>
</dbReference>
<dbReference type="InterPro" id="IPR012668">
    <property type="entry name" value="CHP02466"/>
</dbReference>
<name>A0A382F7W4_9ZZZZ</name>
<dbReference type="EMBL" id="UINC01048090">
    <property type="protein sequence ID" value="SVB58201.1"/>
    <property type="molecule type" value="Genomic_DNA"/>
</dbReference>
<organism evidence="1">
    <name type="scientific">marine metagenome</name>
    <dbReference type="NCBI Taxonomy" id="408172"/>
    <lineage>
        <taxon>unclassified sequences</taxon>
        <taxon>metagenomes</taxon>
        <taxon>ecological metagenomes</taxon>
    </lineage>
</organism>
<proteinExistence type="predicted"/>
<sequence>FNEDIATNVRLFNPFGPNMFYMSFNDQHVAELLEIVNKLSSQQDIKDKLNASKQRVIHGTKGKENQKNSIVDGEMYPIRTEFLEENDKQILIDVVTNLTLAYGQIVTSHVKDDLTLRDDPDAIEKLKKEENEYVAEIQSIWYVKMKAGDYHILHEHSASGATFSGAIYLSVPELPWPQGNMNWIPPGGGNTMYNGTWQLNPKSGDVLMWPAWLLHTVYPFRSDEERIMISFNSILLTQEGEKIV</sequence>